<dbReference type="EMBL" id="SJOI01000001">
    <property type="protein sequence ID" value="TCL06784.1"/>
    <property type="molecule type" value="Genomic_DNA"/>
</dbReference>
<dbReference type="GO" id="GO:0008410">
    <property type="term" value="F:CoA-transferase activity"/>
    <property type="evidence" value="ECO:0007669"/>
    <property type="project" value="InterPro"/>
</dbReference>
<dbReference type="Proteomes" id="UP000294555">
    <property type="component" value="Unassembled WGS sequence"/>
</dbReference>
<proteinExistence type="predicted"/>
<dbReference type="PANTHER" id="PTHR43293">
    <property type="entry name" value="ACETATE COA-TRANSFERASE YDIF"/>
    <property type="match status" value="1"/>
</dbReference>
<dbReference type="Gene3D" id="3.40.1080.10">
    <property type="entry name" value="Glutaconate Coenzyme A-transferase"/>
    <property type="match status" value="1"/>
</dbReference>
<accession>A0A4R1NGG2</accession>
<dbReference type="AlphaFoldDB" id="A0A4R1NGG2"/>
<keyword evidence="2" id="KW-0808">Transferase</keyword>
<feature type="region of interest" description="Disordered" evidence="1">
    <location>
        <begin position="266"/>
        <end position="285"/>
    </location>
</feature>
<dbReference type="InterPro" id="IPR037171">
    <property type="entry name" value="NagB/RpiA_transferase-like"/>
</dbReference>
<comment type="caution">
    <text evidence="2">The sequence shown here is derived from an EMBL/GenBank/DDBJ whole genome shotgun (WGS) entry which is preliminary data.</text>
</comment>
<dbReference type="Pfam" id="PF01144">
    <property type="entry name" value="CoA_trans"/>
    <property type="match status" value="1"/>
</dbReference>
<reference evidence="2 3" key="1">
    <citation type="submission" date="2019-02" db="EMBL/GenBank/DDBJ databases">
        <title>Investigation of anaerobic lignin degradation for improved lignocellulosic biofuels.</title>
        <authorList>
            <person name="Deangelis K."/>
        </authorList>
    </citation>
    <scope>NUCLEOTIDE SEQUENCE [LARGE SCALE GENOMIC DNA]</scope>
    <source>
        <strain evidence="2 3">159R</strain>
    </source>
</reference>
<dbReference type="SUPFAM" id="SSF100950">
    <property type="entry name" value="NagB/RpiA/CoA transferase-like"/>
    <property type="match status" value="1"/>
</dbReference>
<evidence type="ECO:0000256" key="1">
    <source>
        <dbReference type="SAM" id="MobiDB-lite"/>
    </source>
</evidence>
<dbReference type="OrthoDB" id="9813111at2"/>
<dbReference type="InterPro" id="IPR004165">
    <property type="entry name" value="CoA_trans_fam_I"/>
</dbReference>
<protein>
    <submittedName>
        <fullName evidence="2">Glutaconate CoA-transferase subunit B</fullName>
    </submittedName>
</protein>
<name>A0A4R1NGG2_9GAMM</name>
<gene>
    <name evidence="2" type="ORF">EZJ58_5076</name>
</gene>
<evidence type="ECO:0000313" key="3">
    <source>
        <dbReference type="Proteomes" id="UP000294555"/>
    </source>
</evidence>
<dbReference type="PANTHER" id="PTHR43293:SF3">
    <property type="entry name" value="CHOLESTEROL RING-CLEAVING HYDROLASE IPDB SUBUNIT"/>
    <property type="match status" value="1"/>
</dbReference>
<organism evidence="2 3">
    <name type="scientific">Sodalis ligni</name>
    <dbReference type="NCBI Taxonomy" id="2697027"/>
    <lineage>
        <taxon>Bacteria</taxon>
        <taxon>Pseudomonadati</taxon>
        <taxon>Pseudomonadota</taxon>
        <taxon>Gammaproteobacteria</taxon>
        <taxon>Enterobacterales</taxon>
        <taxon>Bruguierivoracaceae</taxon>
        <taxon>Sodalis</taxon>
    </lineage>
</organism>
<sequence>MNGFYCTVEEMLAVALSKRFRNGETGFTGLATGGAAALYITGIPLAAMEFARLTHAPDLTILLAGWCINPDFSALRELPAAEFDGKLQNLPCEAQMQGYPGQYAVRRGDVDFGFGSGVQVDRRGNINSTCIGDYRWPKVRLVGSILLPEHMACFGREYLMMPHHEARSFVEQVDYVSGVGYPGGEGGRRRLGLTRGGPEWIVTPKCIFEFEPGSGTARLLSIHPGVDPEDVIRSTGFAVSTDGVPVTALPDPQELDLLRRKVDPNSVLIPHGGDAPPAPATRGTL</sequence>
<evidence type="ECO:0000313" key="2">
    <source>
        <dbReference type="EMBL" id="TCL06784.1"/>
    </source>
</evidence>
<keyword evidence="3" id="KW-1185">Reference proteome</keyword>
<dbReference type="RefSeq" id="WP_132926458.1">
    <property type="nucleotide sequence ID" value="NZ_SJOI01000001.1"/>
</dbReference>